<keyword evidence="3 7" id="KW-0812">Transmembrane</keyword>
<feature type="transmembrane region" description="Helical" evidence="7">
    <location>
        <begin position="133"/>
        <end position="151"/>
    </location>
</feature>
<evidence type="ECO:0000256" key="4">
    <source>
        <dbReference type="ARBA" id="ARBA00022989"/>
    </source>
</evidence>
<feature type="domain" description="Ferric oxidoreductase" evidence="8">
    <location>
        <begin position="61"/>
        <end position="144"/>
    </location>
</feature>
<dbReference type="GO" id="GO:0010181">
    <property type="term" value="F:FMN binding"/>
    <property type="evidence" value="ECO:0007669"/>
    <property type="project" value="TreeGrafter"/>
</dbReference>
<dbReference type="EMBL" id="JAQJJC010000014">
    <property type="protein sequence ID" value="MDN5114789.1"/>
    <property type="molecule type" value="Genomic_DNA"/>
</dbReference>
<dbReference type="GO" id="GO:0020037">
    <property type="term" value="F:heme binding"/>
    <property type="evidence" value="ECO:0007669"/>
    <property type="project" value="TreeGrafter"/>
</dbReference>
<evidence type="ECO:0000313" key="9">
    <source>
        <dbReference type="EMBL" id="MDN5114789.1"/>
    </source>
</evidence>
<evidence type="ECO:0000256" key="6">
    <source>
        <dbReference type="ARBA" id="ARBA00023136"/>
    </source>
</evidence>
<reference evidence="9" key="1">
    <citation type="journal article" date="2023" name="Microorganisms">
        <title>Genomic Characterization of Arcobacter butzleri Strains Isolated from Various Sources in Lithuania.</title>
        <authorList>
            <person name="Uljanovas D."/>
            <person name="Golz G."/>
            <person name="Fleischmann S."/>
            <person name="Kudirkiene E."/>
            <person name="Kasetiene N."/>
            <person name="Grineviciene A."/>
            <person name="Tamuleviciene E."/>
            <person name="Aksomaitiene J."/>
            <person name="Alter T."/>
            <person name="Malakauskas M."/>
        </authorList>
    </citation>
    <scope>NUCLEOTIDE SEQUENCE</scope>
    <source>
        <strain evidence="9">W48</strain>
    </source>
</reference>
<evidence type="ECO:0000256" key="5">
    <source>
        <dbReference type="ARBA" id="ARBA00023004"/>
    </source>
</evidence>
<evidence type="ECO:0000256" key="3">
    <source>
        <dbReference type="ARBA" id="ARBA00022692"/>
    </source>
</evidence>
<proteinExistence type="predicted"/>
<keyword evidence="6 7" id="KW-0472">Membrane</keyword>
<comment type="caution">
    <text evidence="9">The sequence shown here is derived from an EMBL/GenBank/DDBJ whole genome shotgun (WGS) entry which is preliminary data.</text>
</comment>
<keyword evidence="4 7" id="KW-1133">Transmembrane helix</keyword>
<feature type="transmembrane region" description="Helical" evidence="7">
    <location>
        <begin position="67"/>
        <end position="84"/>
    </location>
</feature>
<evidence type="ECO:0000256" key="2">
    <source>
        <dbReference type="ARBA" id="ARBA00022448"/>
    </source>
</evidence>
<dbReference type="InterPro" id="IPR013130">
    <property type="entry name" value="Fe3_Rdtase_TM_dom"/>
</dbReference>
<feature type="transmembrane region" description="Helical" evidence="7">
    <location>
        <begin position="104"/>
        <end position="121"/>
    </location>
</feature>
<dbReference type="GO" id="GO:0005886">
    <property type="term" value="C:plasma membrane"/>
    <property type="evidence" value="ECO:0007669"/>
    <property type="project" value="TreeGrafter"/>
</dbReference>
<dbReference type="AlphaFoldDB" id="A0AAW7Q6M4"/>
<dbReference type="Proteomes" id="UP001170713">
    <property type="component" value="Unassembled WGS sequence"/>
</dbReference>
<evidence type="ECO:0000259" key="8">
    <source>
        <dbReference type="Pfam" id="PF01794"/>
    </source>
</evidence>
<dbReference type="Pfam" id="PF01794">
    <property type="entry name" value="Ferric_reduct"/>
    <property type="match status" value="1"/>
</dbReference>
<keyword evidence="2" id="KW-0813">Transport</keyword>
<dbReference type="InterPro" id="IPR022837">
    <property type="entry name" value="MsrQ-like"/>
</dbReference>
<reference evidence="9" key="2">
    <citation type="submission" date="2023-01" db="EMBL/GenBank/DDBJ databases">
        <authorList>
            <person name="Uljanovas D."/>
        </authorList>
    </citation>
    <scope>NUCLEOTIDE SEQUENCE</scope>
    <source>
        <strain evidence="9">W48</strain>
    </source>
</reference>
<protein>
    <submittedName>
        <fullName evidence="9">Ferric reductase-like transmembrane domain-containing protein</fullName>
    </submittedName>
</protein>
<dbReference type="GO" id="GO:0016679">
    <property type="term" value="F:oxidoreductase activity, acting on diphenols and related substances as donors"/>
    <property type="evidence" value="ECO:0007669"/>
    <property type="project" value="TreeGrafter"/>
</dbReference>
<evidence type="ECO:0000256" key="7">
    <source>
        <dbReference type="SAM" id="Phobius"/>
    </source>
</evidence>
<gene>
    <name evidence="9" type="ORF">PJV88_09135</name>
</gene>
<organism evidence="9 10">
    <name type="scientific">Aliarcobacter butzleri</name>
    <dbReference type="NCBI Taxonomy" id="28197"/>
    <lineage>
        <taxon>Bacteria</taxon>
        <taxon>Pseudomonadati</taxon>
        <taxon>Campylobacterota</taxon>
        <taxon>Epsilonproteobacteria</taxon>
        <taxon>Campylobacterales</taxon>
        <taxon>Arcobacteraceae</taxon>
        <taxon>Aliarcobacter</taxon>
    </lineage>
</organism>
<comment type="subcellular location">
    <subcellularLocation>
        <location evidence="1">Membrane</location>
        <topology evidence="1">Multi-pass membrane protein</topology>
    </subcellularLocation>
</comment>
<accession>A0AAW7Q6M4</accession>
<evidence type="ECO:0000256" key="1">
    <source>
        <dbReference type="ARBA" id="ARBA00004141"/>
    </source>
</evidence>
<name>A0AAW7Q6M4_9BACT</name>
<dbReference type="PANTHER" id="PTHR36964:SF1">
    <property type="entry name" value="PROTEIN-METHIONINE-SULFOXIDE REDUCTASE HEME-BINDING SUBUNIT MSRQ"/>
    <property type="match status" value="1"/>
</dbReference>
<dbReference type="PANTHER" id="PTHR36964">
    <property type="entry name" value="PROTEIN-METHIONINE-SULFOXIDE REDUCTASE HEME-BINDING SUBUNIT MSRQ"/>
    <property type="match status" value="1"/>
</dbReference>
<dbReference type="RefSeq" id="WP_301343180.1">
    <property type="nucleotide sequence ID" value="NZ_JAQJJC010000014.1"/>
</dbReference>
<evidence type="ECO:0000313" key="10">
    <source>
        <dbReference type="Proteomes" id="UP001170713"/>
    </source>
</evidence>
<sequence>MARFFIYLLSLAPLVYLNISLFIFDSVNDPIKYIYTITGATATLILFLTISISLIRDRINLIKYRKEVGLLGFFYALLHLLNFVVLDASFDLDFIIKETIEKPFIYLGMIAFFIVLFMAITSTKQLFRKYNKYHKLIYLALILITIHWIMAQKSVNIPQYIYILIIIFIGFSKLFQQVIKNIKINSLS</sequence>
<feature type="transmembrane region" description="Helical" evidence="7">
    <location>
        <begin position="157"/>
        <end position="175"/>
    </location>
</feature>
<feature type="transmembrane region" description="Helical" evidence="7">
    <location>
        <begin position="33"/>
        <end position="55"/>
    </location>
</feature>
<keyword evidence="5" id="KW-0408">Iron</keyword>